<dbReference type="Proteomes" id="UP000365297">
    <property type="component" value="Unassembled WGS sequence"/>
</dbReference>
<evidence type="ECO:0000313" key="9">
    <source>
        <dbReference type="EMBL" id="EAE2353436.1"/>
    </source>
</evidence>
<evidence type="ECO:0000313" key="23">
    <source>
        <dbReference type="Proteomes" id="UP000478682"/>
    </source>
</evidence>
<dbReference type="EMBL" id="AALGDA010000021">
    <property type="protein sequence ID" value="ECY9782978.1"/>
    <property type="molecule type" value="Genomic_DNA"/>
</dbReference>
<dbReference type="KEGG" id="lmok:CQ02_14485"/>
<evidence type="ECO:0000256" key="6">
    <source>
        <dbReference type="SAM" id="Phobius"/>
    </source>
</evidence>
<evidence type="ECO:0000313" key="10">
    <source>
        <dbReference type="EMBL" id="EAG1892980.1"/>
    </source>
</evidence>
<dbReference type="EMBL" id="QDAY01000004">
    <property type="protein sequence ID" value="KAA9448381.1"/>
    <property type="molecule type" value="Genomic_DNA"/>
</dbReference>
<feature type="transmembrane region" description="Helical" evidence="6">
    <location>
        <begin position="355"/>
        <end position="374"/>
    </location>
</feature>
<evidence type="ECO:0000259" key="7">
    <source>
        <dbReference type="PROSITE" id="PS50850"/>
    </source>
</evidence>
<evidence type="ECO:0000313" key="12">
    <source>
        <dbReference type="EMBL" id="EAH4242673.1"/>
    </source>
</evidence>
<reference evidence="12 25" key="5">
    <citation type="submission" date="2019-04" db="EMBL/GenBank/DDBJ databases">
        <authorList>
            <consortium name="GenomeTrakr: Next Generation Sequencing Network for Food Pathogen Tracability"/>
        </authorList>
    </citation>
    <scope>NUCLEOTIDE SEQUENCE [LARGE SCALE GENOMIC DNA]</scope>
    <source>
        <strain evidence="11 26">CFSAN063727</strain>
        <strain evidence="8 20">FDA00007096</strain>
        <strain evidence="13 21">FLAG-51482A</strain>
        <strain evidence="12 25">LS1344</strain>
    </source>
</reference>
<dbReference type="EMBL" id="QXLS01000002">
    <property type="protein sequence ID" value="RKA09439.1"/>
    <property type="molecule type" value="Genomic_DNA"/>
</dbReference>
<feature type="transmembrane region" description="Helical" evidence="6">
    <location>
        <begin position="136"/>
        <end position="157"/>
    </location>
</feature>
<dbReference type="InterPro" id="IPR011701">
    <property type="entry name" value="MFS"/>
</dbReference>
<gene>
    <name evidence="17" type="primary">ymfd</name>
    <name evidence="8" type="ORF">ARY78_09005</name>
    <name evidence="10" type="ORF">BB997_05085</name>
    <name evidence="13" type="ORF">BCZ19_07665</name>
    <name evidence="11" type="ORF">CA369_01285</name>
    <name evidence="16" type="ORF">DCK61_12020</name>
    <name evidence="17" type="ORF">DYZ80_01083</name>
    <name evidence="12" type="ORF">E5F58_11825</name>
    <name evidence="14" type="ORF">F6515_08215</name>
    <name evidence="15" type="ORF">GYR60_03230</name>
    <name evidence="9" type="ORF">Y261_03625</name>
</gene>
<keyword evidence="4 6" id="KW-1133">Transmembrane helix</keyword>
<feature type="transmembrane region" description="Helical" evidence="6">
    <location>
        <begin position="237"/>
        <end position="255"/>
    </location>
</feature>
<reference evidence="17 18" key="1">
    <citation type="journal article" date="2018" name="BMC Genomics">
        <title>Genes significantly associated with lineage II food isolates of Listeria monocytogenes.</title>
        <authorList>
            <person name="Pirone-Davies C."/>
            <person name="Chen Y."/>
            <person name="Pightling A."/>
            <person name="Ryan G."/>
            <person name="Wang Y."/>
            <person name="Yao K."/>
            <person name="Hoffmann M."/>
            <person name="Allard M.W."/>
        </authorList>
    </citation>
    <scope>NUCLEOTIDE SEQUENCE [LARGE SCALE GENOMIC DNA]</scope>
    <source>
        <strain evidence="17 18">PNUSAL000550</strain>
    </source>
</reference>
<feature type="transmembrane region" description="Helical" evidence="6">
    <location>
        <begin position="203"/>
        <end position="225"/>
    </location>
</feature>
<proteinExistence type="predicted"/>
<dbReference type="Proteomes" id="UP000527632">
    <property type="component" value="Unassembled WGS sequence"/>
</dbReference>
<feature type="domain" description="Major facilitator superfamily (MFS) profile" evidence="7">
    <location>
        <begin position="11"/>
        <end position="378"/>
    </location>
</feature>
<protein>
    <submittedName>
        <fullName evidence="17">Bacillibactin exporter</fullName>
    </submittedName>
    <submittedName>
        <fullName evidence="12">MFS transporter</fullName>
    </submittedName>
</protein>
<feature type="transmembrane region" description="Helical" evidence="6">
    <location>
        <begin position="267"/>
        <end position="300"/>
    </location>
</feature>
<dbReference type="GO" id="GO:0022857">
    <property type="term" value="F:transmembrane transporter activity"/>
    <property type="evidence" value="ECO:0007669"/>
    <property type="project" value="InterPro"/>
</dbReference>
<evidence type="ECO:0000313" key="21">
    <source>
        <dbReference type="Proteomes" id="UP000427828"/>
    </source>
</evidence>
<dbReference type="InterPro" id="IPR052714">
    <property type="entry name" value="MFS_Exporter"/>
</dbReference>
<dbReference type="GO" id="GO:0005886">
    <property type="term" value="C:plasma membrane"/>
    <property type="evidence" value="ECO:0007669"/>
    <property type="project" value="UniProtKB-SubCell"/>
</dbReference>
<dbReference type="AlphaFoldDB" id="A0A0B8REK9"/>
<evidence type="ECO:0000313" key="20">
    <source>
        <dbReference type="Proteomes" id="UP000365297"/>
    </source>
</evidence>
<dbReference type="PANTHER" id="PTHR23531:SF2">
    <property type="entry name" value="PERMEASE"/>
    <property type="match status" value="1"/>
</dbReference>
<evidence type="ECO:0000313" key="11">
    <source>
        <dbReference type="EMBL" id="EAG4460910.1"/>
    </source>
</evidence>
<keyword evidence="5 6" id="KW-0472">Membrane</keyword>
<dbReference type="RefSeq" id="WP_003727593.1">
    <property type="nucleotide sequence ID" value="NC_021825.2"/>
</dbReference>
<dbReference type="Proteomes" id="UP000427828">
    <property type="component" value="Unassembled WGS sequence"/>
</dbReference>
<evidence type="ECO:0000256" key="4">
    <source>
        <dbReference type="ARBA" id="ARBA00022989"/>
    </source>
</evidence>
<dbReference type="EMBL" id="AABGUK010000004">
    <property type="protein sequence ID" value="EAH4242673.1"/>
    <property type="molecule type" value="Genomic_DNA"/>
</dbReference>
<evidence type="ECO:0000313" key="18">
    <source>
        <dbReference type="Proteomes" id="UP000272537"/>
    </source>
</evidence>
<feature type="transmembrane region" description="Helical" evidence="6">
    <location>
        <begin position="45"/>
        <end position="64"/>
    </location>
</feature>
<feature type="transmembrane region" description="Helical" evidence="6">
    <location>
        <begin position="76"/>
        <end position="94"/>
    </location>
</feature>
<evidence type="ECO:0000313" key="25">
    <source>
        <dbReference type="Proteomes" id="UP000527632"/>
    </source>
</evidence>
<evidence type="ECO:0000256" key="1">
    <source>
        <dbReference type="ARBA" id="ARBA00004651"/>
    </source>
</evidence>
<evidence type="ECO:0000313" key="27">
    <source>
        <dbReference type="Proteomes" id="UP000840197"/>
    </source>
</evidence>
<reference evidence="16 22" key="3">
    <citation type="submission" date="2018-04" db="EMBL/GenBank/DDBJ databases">
        <title>Genome Analysis of a Prevalent Clone of Listeria monocytogenes Sequence Type 87 in China.</title>
        <authorList>
            <person name="Wang Y."/>
        </authorList>
    </citation>
    <scope>NUCLEOTIDE SEQUENCE [LARGE SCALE GENOMIC DNA]</scope>
    <source>
        <strain evidence="16 22">ICDC_LM1523</strain>
    </source>
</reference>
<evidence type="ECO:0000313" key="19">
    <source>
        <dbReference type="Proteomes" id="UP000336166"/>
    </source>
</evidence>
<dbReference type="EMBL" id="AALAQH010000003">
    <property type="protein sequence ID" value="ECX6924542.1"/>
    <property type="molecule type" value="Genomic_DNA"/>
</dbReference>
<dbReference type="SUPFAM" id="SSF103473">
    <property type="entry name" value="MFS general substrate transporter"/>
    <property type="match status" value="1"/>
</dbReference>
<evidence type="ECO:0000313" key="8">
    <source>
        <dbReference type="EMBL" id="EAC5550564.1"/>
    </source>
</evidence>
<dbReference type="EMBL" id="AABBZO010000001">
    <property type="protein sequence ID" value="EAG4460910.1"/>
    <property type="molecule type" value="Genomic_DNA"/>
</dbReference>
<name>A0A0B8REK9_LISMN</name>
<dbReference type="EMBL" id="AAAREG010000002">
    <property type="protein sequence ID" value="EAE2353436.1"/>
    <property type="molecule type" value="Genomic_DNA"/>
</dbReference>
<dbReference type="PANTHER" id="PTHR23531">
    <property type="entry name" value="QUINOLENE RESISTANCE PROTEIN NORA"/>
    <property type="match status" value="1"/>
</dbReference>
<reference evidence="15 27" key="2">
    <citation type="journal article" date="2018" name="Genome Biol.">
        <title>SKESA: strategic k-mer extension for scrupulous assemblies.</title>
        <authorList>
            <person name="Souvorov A."/>
            <person name="Agarwala R."/>
            <person name="Lipman D.J."/>
        </authorList>
    </citation>
    <scope>NUCLEOTIDE SEQUENCE [LARGE SCALE GENOMIC DNA]</scope>
    <source>
        <strain evidence="15 27">CFIAFB20130012</strain>
    </source>
</reference>
<sequence>MENKTRLWTKDYVFLLLGSVLLYIGFMVFMPTLPARIIELGGTQMEASLAVGLFSIVALLMRAIAGSWNDKFGPKVLIIVGFLILILTTVNFYWSTAVAALLILRLFHGAGWGIGTTSIATGVSKLVPPSRTGEGIGFYGLTTALGMSLAPIIAILIMNYFSFDVLVTFSLVLMVFILILMTQVKIPKSEKMVHQKMKLFEKTALLPAGLCLLMAIPLGGIQTFMMVYGTELGISTTWIYFIGQAIMVLVSRLFAGRLYDTKGHRFVIIPGALSMIIGILILSFATGAISLFIASLFFGLGYGMSQPALQALAVDRAAPHNKGTANGTFLSGMDIGMAVGSFGLSIVATYYNYAIMYRTAIIALVVFFAVYWFTLGRKVKNS</sequence>
<dbReference type="Proteomes" id="UP000528151">
    <property type="component" value="Unassembled WGS sequence"/>
</dbReference>
<evidence type="ECO:0000313" key="26">
    <source>
        <dbReference type="Proteomes" id="UP000528151"/>
    </source>
</evidence>
<keyword evidence="2" id="KW-0813">Transport</keyword>
<feature type="transmembrane region" description="Helical" evidence="6">
    <location>
        <begin position="329"/>
        <end position="348"/>
    </location>
</feature>
<evidence type="ECO:0000313" key="15">
    <source>
        <dbReference type="EMBL" id="HAB8397521.1"/>
    </source>
</evidence>
<dbReference type="Gene3D" id="1.20.1250.20">
    <property type="entry name" value="MFS general substrate transporter like domains"/>
    <property type="match status" value="1"/>
</dbReference>
<dbReference type="Proteomes" id="UP000840197">
    <property type="component" value="Unassembled WGS sequence"/>
</dbReference>
<comment type="caution">
    <text evidence="12">The sequence shown here is derived from an EMBL/GenBank/DDBJ whole genome shotgun (WGS) entry which is preliminary data.</text>
</comment>
<comment type="subcellular location">
    <subcellularLocation>
        <location evidence="1">Cell membrane</location>
        <topology evidence="1">Multi-pass membrane protein</topology>
    </subcellularLocation>
</comment>
<dbReference type="EMBL" id="AAAIXK010000004">
    <property type="protein sequence ID" value="EAC5550564.1"/>
    <property type="molecule type" value="Genomic_DNA"/>
</dbReference>
<dbReference type="InterPro" id="IPR036259">
    <property type="entry name" value="MFS_trans_sf"/>
</dbReference>
<accession>A0A0B8REK9</accession>
<evidence type="ECO:0000313" key="13">
    <source>
        <dbReference type="EMBL" id="ECX6924542.1"/>
    </source>
</evidence>
<dbReference type="PROSITE" id="PS50850">
    <property type="entry name" value="MFS"/>
    <property type="match status" value="1"/>
</dbReference>
<reference evidence="15" key="6">
    <citation type="submission" date="2020-01" db="EMBL/GenBank/DDBJ databases">
        <authorList>
            <consortium name="NCBI Pathogen Detection Project"/>
        </authorList>
    </citation>
    <scope>NUCLEOTIDE SEQUENCE</scope>
    <source>
        <strain evidence="15">CFIAFB20130012</strain>
    </source>
</reference>
<feature type="transmembrane region" description="Helical" evidence="6">
    <location>
        <begin position="100"/>
        <end position="124"/>
    </location>
</feature>
<evidence type="ECO:0000256" key="2">
    <source>
        <dbReference type="ARBA" id="ARBA00022448"/>
    </source>
</evidence>
<evidence type="ECO:0000313" key="24">
    <source>
        <dbReference type="Proteomes" id="UP000489121"/>
    </source>
</evidence>
<dbReference type="Pfam" id="PF07690">
    <property type="entry name" value="MFS_1"/>
    <property type="match status" value="1"/>
</dbReference>
<evidence type="ECO:0000313" key="16">
    <source>
        <dbReference type="EMBL" id="KAA9448381.1"/>
    </source>
</evidence>
<organism evidence="12 25">
    <name type="scientific">Listeria monocytogenes</name>
    <dbReference type="NCBI Taxonomy" id="1639"/>
    <lineage>
        <taxon>Bacteria</taxon>
        <taxon>Bacillati</taxon>
        <taxon>Bacillota</taxon>
        <taxon>Bacilli</taxon>
        <taxon>Bacillales</taxon>
        <taxon>Listeriaceae</taxon>
        <taxon>Listeria</taxon>
    </lineage>
</organism>
<dbReference type="Proteomes" id="UP000489121">
    <property type="component" value="Unassembled WGS sequence"/>
</dbReference>
<evidence type="ECO:0000256" key="3">
    <source>
        <dbReference type="ARBA" id="ARBA00022692"/>
    </source>
</evidence>
<evidence type="ECO:0000313" key="17">
    <source>
        <dbReference type="EMBL" id="RKA09439.1"/>
    </source>
</evidence>
<dbReference type="InterPro" id="IPR020846">
    <property type="entry name" value="MFS_dom"/>
</dbReference>
<reference evidence="19 23" key="4">
    <citation type="submission" date="2018-06" db="EMBL/GenBank/DDBJ databases">
        <authorList>
            <consortium name="PulseNet: The National Subtyping Network for Foodborne Disease Surveillance"/>
            <person name="Tarr C.L."/>
            <person name="Trees E."/>
            <person name="Katz L.S."/>
            <person name="Carleton-Romer H.A."/>
            <person name="Stroika S."/>
            <person name="Kucerova Z."/>
            <person name="Roache K.F."/>
            <person name="Sabol A.L."/>
            <person name="Besser J."/>
            <person name="Gerner-Smidt P."/>
        </authorList>
    </citation>
    <scope>NUCLEOTIDE SEQUENCE [LARGE SCALE GENOMIC DNA]</scope>
    <source>
        <strain evidence="9 19">PNUSAL000134</strain>
        <strain evidence="10 23">PNUSAL002298</strain>
        <strain evidence="14 24">PNUSAL005692</strain>
    </source>
</reference>
<dbReference type="CDD" id="cd17489">
    <property type="entry name" value="MFS_YfcJ_like"/>
    <property type="match status" value="1"/>
</dbReference>
<feature type="transmembrane region" description="Helical" evidence="6">
    <location>
        <begin position="12"/>
        <end position="33"/>
    </location>
</feature>
<dbReference type="Proteomes" id="UP000336166">
    <property type="component" value="Unassembled WGS sequence"/>
</dbReference>
<dbReference type="EMBL" id="AABATR010000002">
    <property type="protein sequence ID" value="EAG1892980.1"/>
    <property type="molecule type" value="Genomic_DNA"/>
</dbReference>
<keyword evidence="3 6" id="KW-0812">Transmembrane</keyword>
<dbReference type="Proteomes" id="UP000272537">
    <property type="component" value="Unassembled WGS sequence"/>
</dbReference>
<evidence type="ECO:0000313" key="14">
    <source>
        <dbReference type="EMBL" id="ECY9782978.1"/>
    </source>
</evidence>
<evidence type="ECO:0000256" key="5">
    <source>
        <dbReference type="ARBA" id="ARBA00023136"/>
    </source>
</evidence>
<dbReference type="Proteomes" id="UP000478682">
    <property type="component" value="Unassembled WGS sequence"/>
</dbReference>
<dbReference type="Proteomes" id="UP000460224">
    <property type="component" value="Unassembled WGS sequence"/>
</dbReference>
<evidence type="ECO:0000313" key="22">
    <source>
        <dbReference type="Proteomes" id="UP000460224"/>
    </source>
</evidence>
<feature type="transmembrane region" description="Helical" evidence="6">
    <location>
        <begin position="163"/>
        <end position="182"/>
    </location>
</feature>
<dbReference type="EMBL" id="DAAIHR010000002">
    <property type="protein sequence ID" value="HAB8397521.1"/>
    <property type="molecule type" value="Genomic_DNA"/>
</dbReference>